<dbReference type="InterPro" id="IPR000601">
    <property type="entry name" value="PKD_dom"/>
</dbReference>
<dbReference type="SMART" id="SM00089">
    <property type="entry name" value="PKD"/>
    <property type="match status" value="1"/>
</dbReference>
<feature type="signal peptide" evidence="1">
    <location>
        <begin position="1"/>
        <end position="47"/>
    </location>
</feature>
<proteinExistence type="predicted"/>
<dbReference type="InterPro" id="IPR022409">
    <property type="entry name" value="PKD/Chitinase_dom"/>
</dbReference>
<reference evidence="3 4" key="1">
    <citation type="submission" date="2020-08" db="EMBL/GenBank/DDBJ databases">
        <title>Genomic Encyclopedia of Type Strains, Phase IV (KMG-V): Genome sequencing to study the core and pangenomes of soil and plant-associated prokaryotes.</title>
        <authorList>
            <person name="Whitman W."/>
        </authorList>
    </citation>
    <scope>NUCLEOTIDE SEQUENCE [LARGE SCALE GENOMIC DNA]</scope>
    <source>
        <strain evidence="3 4">X5P3</strain>
    </source>
</reference>
<evidence type="ECO:0000259" key="2">
    <source>
        <dbReference type="PROSITE" id="PS50093"/>
    </source>
</evidence>
<dbReference type="SUPFAM" id="SSF49344">
    <property type="entry name" value="CBD9-like"/>
    <property type="match status" value="1"/>
</dbReference>
<protein>
    <recommendedName>
        <fullName evidence="2">PKD domain-containing protein</fullName>
    </recommendedName>
</protein>
<evidence type="ECO:0000313" key="3">
    <source>
        <dbReference type="EMBL" id="MBB5066283.1"/>
    </source>
</evidence>
<feature type="domain" description="PKD" evidence="2">
    <location>
        <begin position="340"/>
        <end position="389"/>
    </location>
</feature>
<accession>A0A7W7ZV21</accession>
<keyword evidence="1" id="KW-0732">Signal</keyword>
<dbReference type="Proteomes" id="UP000584867">
    <property type="component" value="Unassembled WGS sequence"/>
</dbReference>
<dbReference type="InterPro" id="IPR013783">
    <property type="entry name" value="Ig-like_fold"/>
</dbReference>
<name>A0A7W7ZV21_9BACT</name>
<dbReference type="SUPFAM" id="SSF49299">
    <property type="entry name" value="PKD domain"/>
    <property type="match status" value="1"/>
</dbReference>
<gene>
    <name evidence="3" type="ORF">HDF15_004659</name>
</gene>
<feature type="chain" id="PRO_5030534474" description="PKD domain-containing protein" evidence="1">
    <location>
        <begin position="48"/>
        <end position="402"/>
    </location>
</feature>
<organism evidence="3 4">
    <name type="scientific">Granulicella mallensis</name>
    <dbReference type="NCBI Taxonomy" id="940614"/>
    <lineage>
        <taxon>Bacteria</taxon>
        <taxon>Pseudomonadati</taxon>
        <taxon>Acidobacteriota</taxon>
        <taxon>Terriglobia</taxon>
        <taxon>Terriglobales</taxon>
        <taxon>Acidobacteriaceae</taxon>
        <taxon>Granulicella</taxon>
    </lineage>
</organism>
<dbReference type="EMBL" id="JACHIO010000025">
    <property type="protein sequence ID" value="MBB5066283.1"/>
    <property type="molecule type" value="Genomic_DNA"/>
</dbReference>
<evidence type="ECO:0000313" key="4">
    <source>
        <dbReference type="Proteomes" id="UP000584867"/>
    </source>
</evidence>
<evidence type="ECO:0000256" key="1">
    <source>
        <dbReference type="SAM" id="SignalP"/>
    </source>
</evidence>
<dbReference type="Gene3D" id="2.60.40.1190">
    <property type="match status" value="1"/>
</dbReference>
<dbReference type="Gene3D" id="2.60.40.10">
    <property type="entry name" value="Immunoglobulins"/>
    <property type="match status" value="1"/>
</dbReference>
<dbReference type="InterPro" id="IPR035986">
    <property type="entry name" value="PKD_dom_sf"/>
</dbReference>
<sequence length="402" mass="45504">MNHRMTGRHRQEALPVGRACTPGFISVLICAASAAAHLMTFAQPTFAQAPLAQEPPARRTELVGTAPPPAQIFKIFQFPADKIPRIDGDPGDWAIVPESYSIGLDQMHDDEHKHAKPDPKDLDVHVKVGWVKGLNRLYFLYEAYDNYWDFSDPGLHNDTFEIVVDGDRSGGPLIPQFRNNADQDTWDAHFSMHGVQAQNYHIMTPAEGKDWALAWGCQPWDKELPYANHAQSYSFRPGQAGKYVLEFYITPFDYAGCEGPQRAVESQLLENKIIGLSWAVIDYDGNQKNNGFWNLSPEHTMYGNASFLNEFRLMPLEPQFQKSIDARWSFKILDMDRRLVAFQDESIGKITSWKWEFGDGSSSSDQHPLHSYAKAGQYVVVLSVEGHAGRSRMSKIWDVTLR</sequence>
<dbReference type="RefSeq" id="WP_260331269.1">
    <property type="nucleotide sequence ID" value="NZ_JACHIO010000025.1"/>
</dbReference>
<dbReference type="AlphaFoldDB" id="A0A7W7ZV21"/>
<dbReference type="Pfam" id="PF18911">
    <property type="entry name" value="PKD_4"/>
    <property type="match status" value="1"/>
</dbReference>
<dbReference type="CDD" id="cd00146">
    <property type="entry name" value="PKD"/>
    <property type="match status" value="1"/>
</dbReference>
<dbReference type="PROSITE" id="PS50093">
    <property type="entry name" value="PKD"/>
    <property type="match status" value="1"/>
</dbReference>
<comment type="caution">
    <text evidence="3">The sequence shown here is derived from an EMBL/GenBank/DDBJ whole genome shotgun (WGS) entry which is preliminary data.</text>
</comment>